<keyword evidence="3" id="KW-0813">Transport</keyword>
<feature type="domain" description="Solute-binding protein family 3/N-terminal" evidence="8">
    <location>
        <begin position="46"/>
        <end position="262"/>
    </location>
</feature>
<keyword evidence="10" id="KW-1185">Reference proteome</keyword>
<dbReference type="EMBL" id="FZLN01000002">
    <property type="protein sequence ID" value="SNQ29494.1"/>
    <property type="molecule type" value="Genomic_DNA"/>
</dbReference>
<organism evidence="9 10">
    <name type="scientific">Acinetobacter apis</name>
    <dbReference type="NCBI Taxonomy" id="1229165"/>
    <lineage>
        <taxon>Bacteria</taxon>
        <taxon>Pseudomonadati</taxon>
        <taxon>Pseudomonadota</taxon>
        <taxon>Gammaproteobacteria</taxon>
        <taxon>Moraxellales</taxon>
        <taxon>Moraxellaceae</taxon>
        <taxon>Acinetobacter</taxon>
    </lineage>
</organism>
<feature type="chain" id="PRO_5012804160" description="Putative aliphatic sulfonates-binding protein" evidence="7">
    <location>
        <begin position="31"/>
        <end position="332"/>
    </location>
</feature>
<proteinExistence type="inferred from homology"/>
<evidence type="ECO:0000313" key="10">
    <source>
        <dbReference type="Proteomes" id="UP000243463"/>
    </source>
</evidence>
<dbReference type="OrthoDB" id="7374754at2"/>
<accession>A0A217EGM3</accession>
<evidence type="ECO:0000256" key="4">
    <source>
        <dbReference type="ARBA" id="ARBA00022729"/>
    </source>
</evidence>
<dbReference type="InterPro" id="IPR015168">
    <property type="entry name" value="SsuA/THI5"/>
</dbReference>
<keyword evidence="4 7" id="KW-0732">Signal</keyword>
<dbReference type="GO" id="GO:0042626">
    <property type="term" value="F:ATPase-coupled transmembrane transporter activity"/>
    <property type="evidence" value="ECO:0007669"/>
    <property type="project" value="InterPro"/>
</dbReference>
<comment type="similarity">
    <text evidence="2">Belongs to the bacterial solute-binding protein SsuA/TauA family.</text>
</comment>
<dbReference type="NCBIfam" id="NF008588">
    <property type="entry name" value="PRK11553.1"/>
    <property type="match status" value="1"/>
</dbReference>
<dbReference type="GO" id="GO:0016020">
    <property type="term" value="C:membrane"/>
    <property type="evidence" value="ECO:0007669"/>
    <property type="project" value="InterPro"/>
</dbReference>
<evidence type="ECO:0000256" key="7">
    <source>
        <dbReference type="SAM" id="SignalP"/>
    </source>
</evidence>
<dbReference type="FunFam" id="3.40.190.10:FF:000050">
    <property type="entry name" value="Sulfonate ABC transporter substrate-binding protein"/>
    <property type="match status" value="1"/>
</dbReference>
<dbReference type="NCBIfam" id="TIGR01728">
    <property type="entry name" value="SsuA_fam"/>
    <property type="match status" value="1"/>
</dbReference>
<dbReference type="InterPro" id="IPR010067">
    <property type="entry name" value="ABC_SsuA_sub-bd"/>
</dbReference>
<evidence type="ECO:0000256" key="2">
    <source>
        <dbReference type="ARBA" id="ARBA00010742"/>
    </source>
</evidence>
<dbReference type="Pfam" id="PF09084">
    <property type="entry name" value="NMT1"/>
    <property type="match status" value="1"/>
</dbReference>
<evidence type="ECO:0000259" key="8">
    <source>
        <dbReference type="SMART" id="SM00062"/>
    </source>
</evidence>
<evidence type="ECO:0000256" key="6">
    <source>
        <dbReference type="ARBA" id="ARBA00070228"/>
    </source>
</evidence>
<feature type="signal peptide" evidence="7">
    <location>
        <begin position="1"/>
        <end position="30"/>
    </location>
</feature>
<evidence type="ECO:0000256" key="5">
    <source>
        <dbReference type="ARBA" id="ARBA00055538"/>
    </source>
</evidence>
<dbReference type="PANTHER" id="PTHR30024">
    <property type="entry name" value="ALIPHATIC SULFONATES-BINDING PROTEIN-RELATED"/>
    <property type="match status" value="1"/>
</dbReference>
<evidence type="ECO:0000256" key="3">
    <source>
        <dbReference type="ARBA" id="ARBA00022448"/>
    </source>
</evidence>
<dbReference type="Proteomes" id="UP000243463">
    <property type="component" value="Unassembled WGS sequence"/>
</dbReference>
<dbReference type="InterPro" id="IPR001638">
    <property type="entry name" value="Solute-binding_3/MltF_N"/>
</dbReference>
<comment type="subcellular location">
    <subcellularLocation>
        <location evidence="1">Periplasm</location>
    </subcellularLocation>
</comment>
<dbReference type="PROSITE" id="PS51257">
    <property type="entry name" value="PROKAR_LIPOPROTEIN"/>
    <property type="match status" value="1"/>
</dbReference>
<evidence type="ECO:0000313" key="9">
    <source>
        <dbReference type="EMBL" id="SNQ29494.1"/>
    </source>
</evidence>
<dbReference type="RefSeq" id="WP_088823539.1">
    <property type="nucleotide sequence ID" value="NZ_FZLN01000002.1"/>
</dbReference>
<dbReference type="Gene3D" id="3.40.190.10">
    <property type="entry name" value="Periplasmic binding protein-like II"/>
    <property type="match status" value="2"/>
</dbReference>
<comment type="function">
    <text evidence="5">Part of a binding-protein-dependent transport system for aliphatic sulfonates. Putative binding protein.</text>
</comment>
<dbReference type="GO" id="GO:0042597">
    <property type="term" value="C:periplasmic space"/>
    <property type="evidence" value="ECO:0007669"/>
    <property type="project" value="UniProtKB-SubCell"/>
</dbReference>
<dbReference type="PANTHER" id="PTHR30024:SF42">
    <property type="entry name" value="ALIPHATIC SULFONATES-BINDING PROTEIN-RELATED"/>
    <property type="match status" value="1"/>
</dbReference>
<protein>
    <recommendedName>
        <fullName evidence="6">Putative aliphatic sulfonates-binding protein</fullName>
    </recommendedName>
</protein>
<dbReference type="SMART" id="SM00062">
    <property type="entry name" value="PBPb"/>
    <property type="match status" value="1"/>
</dbReference>
<gene>
    <name evidence="9" type="ORF">SAMN05444584_1448</name>
</gene>
<dbReference type="SUPFAM" id="SSF53850">
    <property type="entry name" value="Periplasmic binding protein-like II"/>
    <property type="match status" value="1"/>
</dbReference>
<reference evidence="10" key="1">
    <citation type="submission" date="2017-06" db="EMBL/GenBank/DDBJ databases">
        <authorList>
            <person name="Varghese N."/>
            <person name="Submissions S."/>
        </authorList>
    </citation>
    <scope>NUCLEOTIDE SEQUENCE [LARGE SCALE GENOMIC DNA]</scope>
    <source>
        <strain evidence="10">ANC 5114</strain>
    </source>
</reference>
<dbReference type="AlphaFoldDB" id="A0A217EGM3"/>
<name>A0A217EGM3_9GAMM</name>
<sequence>MTYFKSWSATSSTAIVLILLLSACGGQKNASSEGSEKKTTSDELKTLTIGYQKSSLNSIVLKSDAQLLSKEFPNTKVEWKEFPAGPQMLEALSVGSIDLGSVGNTPPIFAQAANKHIVYVGYENVHPKWQSVLVPKDSPIQSIEDLKGKKIAVQKGSSAHDLLGRVLQKAHLTWSDIQPIWLAPADARAALDKKSIDAWAIWEPFLSAAEIEGQARSIVDGTTFESTYNFLISRPDFVKNHPSEVKKYIQSSNNAAQWIVDHPSETLSLYSKTIGLNTDIAQRVLDKRYKPSIVNELKPEVVEAQQRIADRFSEEKLIPQKLDVKQAVWQSQ</sequence>
<evidence type="ECO:0000256" key="1">
    <source>
        <dbReference type="ARBA" id="ARBA00004418"/>
    </source>
</evidence>